<dbReference type="GO" id="GO:0003677">
    <property type="term" value="F:DNA binding"/>
    <property type="evidence" value="ECO:0007669"/>
    <property type="project" value="InterPro"/>
</dbReference>
<dbReference type="PROSITE" id="PS50943">
    <property type="entry name" value="HTH_CROC1"/>
    <property type="match status" value="1"/>
</dbReference>
<organism evidence="2 3">
    <name type="scientific">Peteryoungia ipomoeae</name>
    <dbReference type="NCBI Taxonomy" id="1210932"/>
    <lineage>
        <taxon>Bacteria</taxon>
        <taxon>Pseudomonadati</taxon>
        <taxon>Pseudomonadota</taxon>
        <taxon>Alphaproteobacteria</taxon>
        <taxon>Hyphomicrobiales</taxon>
        <taxon>Rhizobiaceae</taxon>
        <taxon>Peteryoungia</taxon>
    </lineage>
</organism>
<dbReference type="InterPro" id="IPR010744">
    <property type="entry name" value="Phage_CI_N"/>
</dbReference>
<dbReference type="OrthoDB" id="6889573at2"/>
<name>A0A4S8P5H9_9HYPH</name>
<accession>A0A4S8P5H9</accession>
<feature type="domain" description="HTH cro/C1-type" evidence="1">
    <location>
        <begin position="11"/>
        <end position="65"/>
    </location>
</feature>
<evidence type="ECO:0000313" key="3">
    <source>
        <dbReference type="Proteomes" id="UP000308828"/>
    </source>
</evidence>
<dbReference type="InterPro" id="IPR001387">
    <property type="entry name" value="Cro/C1-type_HTH"/>
</dbReference>
<dbReference type="SUPFAM" id="SSF47413">
    <property type="entry name" value="lambda repressor-like DNA-binding domains"/>
    <property type="match status" value="1"/>
</dbReference>
<dbReference type="EMBL" id="STGV01000001">
    <property type="protein sequence ID" value="THV25398.1"/>
    <property type="molecule type" value="Genomic_DNA"/>
</dbReference>
<dbReference type="Pfam" id="PF07022">
    <property type="entry name" value="Phage_CI_repr"/>
    <property type="match status" value="1"/>
</dbReference>
<proteinExistence type="predicted"/>
<sequence>MTEDHTRGHRLREAMKSRNFSKTLALATELNVSVAAISRWQNGGHVSLQSACDIAQHLDISLDWLLMGRGHIDWHREDRLSDEELGLILRYRALPHSQRSVVGALTEQLSSIQAQRNSEKTINLR</sequence>
<dbReference type="RefSeq" id="WP_136597244.1">
    <property type="nucleotide sequence ID" value="NZ_STGV01000001.1"/>
</dbReference>
<dbReference type="Proteomes" id="UP000308828">
    <property type="component" value="Unassembled WGS sequence"/>
</dbReference>
<dbReference type="GO" id="GO:0045892">
    <property type="term" value="P:negative regulation of DNA-templated transcription"/>
    <property type="evidence" value="ECO:0007669"/>
    <property type="project" value="InterPro"/>
</dbReference>
<evidence type="ECO:0000313" key="2">
    <source>
        <dbReference type="EMBL" id="THV25398.1"/>
    </source>
</evidence>
<comment type="caution">
    <text evidence="2">The sequence shown here is derived from an EMBL/GenBank/DDBJ whole genome shotgun (WGS) entry which is preliminary data.</text>
</comment>
<dbReference type="SMART" id="SM00530">
    <property type="entry name" value="HTH_XRE"/>
    <property type="match status" value="1"/>
</dbReference>
<keyword evidence="3" id="KW-1185">Reference proteome</keyword>
<reference evidence="2 3" key="1">
    <citation type="submission" date="2019-04" db="EMBL/GenBank/DDBJ databases">
        <title>Genome sequence of strain shin9-1.</title>
        <authorList>
            <person name="Gao J."/>
            <person name="Sun J."/>
        </authorList>
    </citation>
    <scope>NUCLEOTIDE SEQUENCE [LARGE SCALE GENOMIC DNA]</scope>
    <source>
        <strain evidence="3">shin9-1</strain>
    </source>
</reference>
<evidence type="ECO:0000259" key="1">
    <source>
        <dbReference type="PROSITE" id="PS50943"/>
    </source>
</evidence>
<dbReference type="CDD" id="cd00093">
    <property type="entry name" value="HTH_XRE"/>
    <property type="match status" value="1"/>
</dbReference>
<dbReference type="InterPro" id="IPR010982">
    <property type="entry name" value="Lambda_DNA-bd_dom_sf"/>
</dbReference>
<dbReference type="AlphaFoldDB" id="A0A4S8P5H9"/>
<dbReference type="Gene3D" id="1.10.260.40">
    <property type="entry name" value="lambda repressor-like DNA-binding domains"/>
    <property type="match status" value="1"/>
</dbReference>
<gene>
    <name evidence="2" type="ORF">FAA97_04155</name>
</gene>
<protein>
    <submittedName>
        <fullName evidence="2">Helix-turn-helix transcriptional regulator</fullName>
    </submittedName>
</protein>